<protein>
    <submittedName>
        <fullName evidence="2">SOCS box domain-containing protein</fullName>
    </submittedName>
</protein>
<organism evidence="1 2">
    <name type="scientific">Panagrolaimus superbus</name>
    <dbReference type="NCBI Taxonomy" id="310955"/>
    <lineage>
        <taxon>Eukaryota</taxon>
        <taxon>Metazoa</taxon>
        <taxon>Ecdysozoa</taxon>
        <taxon>Nematoda</taxon>
        <taxon>Chromadorea</taxon>
        <taxon>Rhabditida</taxon>
        <taxon>Tylenchina</taxon>
        <taxon>Panagrolaimomorpha</taxon>
        <taxon>Panagrolaimoidea</taxon>
        <taxon>Panagrolaimidae</taxon>
        <taxon>Panagrolaimus</taxon>
    </lineage>
</organism>
<dbReference type="WBParaSite" id="PSU_v2.g9338.t1">
    <property type="protein sequence ID" value="PSU_v2.g9338.t1"/>
    <property type="gene ID" value="PSU_v2.g9338"/>
</dbReference>
<accession>A0A914ZBN2</accession>
<evidence type="ECO:0000313" key="2">
    <source>
        <dbReference type="WBParaSite" id="PSU_v2.g9338.t1"/>
    </source>
</evidence>
<keyword evidence="1" id="KW-1185">Reference proteome</keyword>
<evidence type="ECO:0000313" key="1">
    <source>
        <dbReference type="Proteomes" id="UP000887577"/>
    </source>
</evidence>
<name>A0A914ZBN2_9BILA</name>
<reference evidence="2" key="1">
    <citation type="submission" date="2022-11" db="UniProtKB">
        <authorList>
            <consortium name="WormBaseParasite"/>
        </authorList>
    </citation>
    <scope>IDENTIFICATION</scope>
</reference>
<dbReference type="AlphaFoldDB" id="A0A914ZBN2"/>
<proteinExistence type="predicted"/>
<sequence length="390" mass="45301">MYFITPSNPNIFLIGIFENRLFGFGEEKKKLCIFQKSIFDIGNWEKFFVINATVMKSECCETGLQVASNIHETKIWIVARVNQFACVYSVDISTKQFIAFKMLPKIYHEGEVLETNLCCKCLMPIIRYLGDILNINCFLITQRRCSFSTEKIEFRVLFAINESQHCLFWKNADNITFNSPPLSSNVAVTFYGQLLSVYEKSEDKRIKHFSIMKSPDTYIARIPDDTIWHEITFFSDHHDGMFALTRETLSDSVVLKLYLISISYPTVGISFRFFSSHTVDVNFPSLESAPFYFSCYSSRESSVVTLYPRFIVFQAPEGIVTIPLRMLSLSEFAYLSLSRMPKPPIIESKLSTFQRIIKYFRKKPNTEKYPWMSLNFIKKTLGLSKDFELK</sequence>
<dbReference type="Proteomes" id="UP000887577">
    <property type="component" value="Unplaced"/>
</dbReference>